<dbReference type="Proteomes" id="UP000466794">
    <property type="component" value="Unassembled WGS sequence"/>
</dbReference>
<proteinExistence type="predicted"/>
<evidence type="ECO:0008006" key="3">
    <source>
        <dbReference type="Google" id="ProtNLM"/>
    </source>
</evidence>
<evidence type="ECO:0000313" key="2">
    <source>
        <dbReference type="Proteomes" id="UP000466794"/>
    </source>
</evidence>
<accession>A0A7K1UXM4</accession>
<dbReference type="Pfam" id="PF23169">
    <property type="entry name" value="HalD"/>
    <property type="match status" value="1"/>
</dbReference>
<comment type="caution">
    <text evidence="1">The sequence shown here is derived from an EMBL/GenBank/DDBJ whole genome shotgun (WGS) entry which is preliminary data.</text>
</comment>
<dbReference type="InterPro" id="IPR056470">
    <property type="entry name" value="BesD/HalB-like"/>
</dbReference>
<reference evidence="1 2" key="1">
    <citation type="submission" date="2019-12" db="EMBL/GenBank/DDBJ databases">
        <title>Nocardia sp. nov. ET3-3 isolated from soil.</title>
        <authorList>
            <person name="Kanchanasin P."/>
            <person name="Tanasupawat S."/>
            <person name="Yuki M."/>
            <person name="Kudo T."/>
        </authorList>
    </citation>
    <scope>NUCLEOTIDE SEQUENCE [LARGE SCALE GENOMIC DNA]</scope>
    <source>
        <strain evidence="1 2">ET3-3</strain>
    </source>
</reference>
<protein>
    <recommendedName>
        <fullName evidence="3">Fe2OG dioxygenase domain-containing protein</fullName>
    </recommendedName>
</protein>
<sequence length="231" mass="25961">MQVHSTIDVAANHLRKVDPSALAHARNRLAETGIARLGFLLPHRVKRMLAAEALALLDHHRQWGELLPEGEGSARRPVDLSRQEVAAHASCIPGLYDCESLRHNLSVIAAEPVLPCPDACRYTVSRRHHDDAAGQWHWDDYSFALILVVECPPLSDGGFVQTVAHTRRDWDHADVYRTLTRNPIHSWELYPGDLYLLRADTTLHRVHPFENGRRTTLTMAFSASPGLQRTA</sequence>
<gene>
    <name evidence="1" type="ORF">GPX89_17965</name>
</gene>
<evidence type="ECO:0000313" key="1">
    <source>
        <dbReference type="EMBL" id="MVU79124.1"/>
    </source>
</evidence>
<organism evidence="1 2">
    <name type="scientific">Nocardia terrae</name>
    <dbReference type="NCBI Taxonomy" id="2675851"/>
    <lineage>
        <taxon>Bacteria</taxon>
        <taxon>Bacillati</taxon>
        <taxon>Actinomycetota</taxon>
        <taxon>Actinomycetes</taxon>
        <taxon>Mycobacteriales</taxon>
        <taxon>Nocardiaceae</taxon>
        <taxon>Nocardia</taxon>
    </lineage>
</organism>
<name>A0A7K1UXM4_9NOCA</name>
<dbReference type="AlphaFoldDB" id="A0A7K1UXM4"/>
<dbReference type="EMBL" id="WRPP01000003">
    <property type="protein sequence ID" value="MVU79124.1"/>
    <property type="molecule type" value="Genomic_DNA"/>
</dbReference>
<dbReference type="RefSeq" id="WP_157388711.1">
    <property type="nucleotide sequence ID" value="NZ_WRPP01000003.1"/>
</dbReference>
<keyword evidence="2" id="KW-1185">Reference proteome</keyword>